<gene>
    <name evidence="1" type="ORF">ASIM_LOCUS5618</name>
</gene>
<dbReference type="Proteomes" id="UP000267096">
    <property type="component" value="Unassembled WGS sequence"/>
</dbReference>
<keyword evidence="2" id="KW-1185">Reference proteome</keyword>
<dbReference type="WBParaSite" id="ASIM_0000582001-mRNA-1">
    <property type="protein sequence ID" value="ASIM_0000582001-mRNA-1"/>
    <property type="gene ID" value="ASIM_0000582001"/>
</dbReference>
<protein>
    <submittedName>
        <fullName evidence="1 3">Uncharacterized protein</fullName>
    </submittedName>
</protein>
<dbReference type="EMBL" id="UYRR01011220">
    <property type="protein sequence ID" value="VDK25816.1"/>
    <property type="molecule type" value="Genomic_DNA"/>
</dbReference>
<organism evidence="3">
    <name type="scientific">Anisakis simplex</name>
    <name type="common">Herring worm</name>
    <dbReference type="NCBI Taxonomy" id="6269"/>
    <lineage>
        <taxon>Eukaryota</taxon>
        <taxon>Metazoa</taxon>
        <taxon>Ecdysozoa</taxon>
        <taxon>Nematoda</taxon>
        <taxon>Chromadorea</taxon>
        <taxon>Rhabditida</taxon>
        <taxon>Spirurina</taxon>
        <taxon>Ascaridomorpha</taxon>
        <taxon>Ascaridoidea</taxon>
        <taxon>Anisakidae</taxon>
        <taxon>Anisakis</taxon>
        <taxon>Anisakis simplex complex</taxon>
    </lineage>
</organism>
<evidence type="ECO:0000313" key="2">
    <source>
        <dbReference type="Proteomes" id="UP000267096"/>
    </source>
</evidence>
<sequence length="153" mass="17960">MMGWLCELIGRWIIDLTKWAYIHPQEGCGTENRSEHQDMTRRKCFISITMVMCREFFVSESTQIVPQYGWIGNSQDSDTPEGNVRGPPSTYEVWDASDNIPHCRLLPASRTAEHYFVTEPVLRHAFFYDLKRGKILLIEWLPKFIMRLKVLMC</sequence>
<reference evidence="3" key="1">
    <citation type="submission" date="2017-02" db="UniProtKB">
        <authorList>
            <consortium name="WormBaseParasite"/>
        </authorList>
    </citation>
    <scope>IDENTIFICATION</scope>
</reference>
<evidence type="ECO:0000313" key="1">
    <source>
        <dbReference type="EMBL" id="VDK25816.1"/>
    </source>
</evidence>
<name>A0A0M3JDX9_ANISI</name>
<dbReference type="AlphaFoldDB" id="A0A0M3JDX9"/>
<proteinExistence type="predicted"/>
<reference evidence="1 2" key="2">
    <citation type="submission" date="2018-11" db="EMBL/GenBank/DDBJ databases">
        <authorList>
            <consortium name="Pathogen Informatics"/>
        </authorList>
    </citation>
    <scope>NUCLEOTIDE SEQUENCE [LARGE SCALE GENOMIC DNA]</scope>
</reference>
<accession>A0A0M3JDX9</accession>
<evidence type="ECO:0000313" key="3">
    <source>
        <dbReference type="WBParaSite" id="ASIM_0000582001-mRNA-1"/>
    </source>
</evidence>